<dbReference type="RefSeq" id="WP_156683562.1">
    <property type="nucleotide sequence ID" value="NZ_CABWIB010000001.1"/>
</dbReference>
<keyword evidence="3" id="KW-1185">Reference proteome</keyword>
<gene>
    <name evidence="2" type="ORF">OMES3154_00865</name>
</gene>
<sequence length="141" mass="16743">MTREELIILDIDVKDKLHLFEKVSKKAYELKLVSNEAKLIEDFYDREKSFETYLDNECAVPHVRTENVLESCIFFIRLKKPIKWSDEAKAQEIFAILAKDDEADYHIDMLMNVSKKIMRKEYLDVLKKSKDVKKIVEIINK</sequence>
<dbReference type="AlphaFoldDB" id="A0A6I8M824"/>
<dbReference type="InterPro" id="IPR016152">
    <property type="entry name" value="PTrfase/Anion_transptr"/>
</dbReference>
<dbReference type="PANTHER" id="PTHR47738">
    <property type="entry name" value="PTS SYSTEM FRUCTOSE-LIKE EIIA COMPONENT-RELATED"/>
    <property type="match status" value="1"/>
</dbReference>
<dbReference type="Gene3D" id="3.40.930.10">
    <property type="entry name" value="Mannitol-specific EII, Chain A"/>
    <property type="match status" value="1"/>
</dbReference>
<name>A0A6I8M824_9FUSO</name>
<dbReference type="Pfam" id="PF00359">
    <property type="entry name" value="PTS_EIIA_2"/>
    <property type="match status" value="1"/>
</dbReference>
<dbReference type="EMBL" id="CABWIB010000001">
    <property type="protein sequence ID" value="VWL85579.1"/>
    <property type="molecule type" value="Genomic_DNA"/>
</dbReference>
<reference evidence="2 3" key="1">
    <citation type="submission" date="2019-10" db="EMBL/GenBank/DDBJ databases">
        <authorList>
            <person name="Blom J."/>
        </authorList>
    </citation>
    <scope>NUCLEOTIDE SEQUENCE [LARGE SCALE GENOMIC DNA]</scope>
    <source>
        <strain evidence="2 3">ES3154-GLU</strain>
    </source>
</reference>
<feature type="domain" description="PTS EIIA type-2" evidence="1">
    <location>
        <begin position="1"/>
        <end position="141"/>
    </location>
</feature>
<evidence type="ECO:0000313" key="2">
    <source>
        <dbReference type="EMBL" id="VWL85579.1"/>
    </source>
</evidence>
<dbReference type="PROSITE" id="PS51094">
    <property type="entry name" value="PTS_EIIA_TYPE_2"/>
    <property type="match status" value="1"/>
</dbReference>
<evidence type="ECO:0000259" key="1">
    <source>
        <dbReference type="PROSITE" id="PS51094"/>
    </source>
</evidence>
<dbReference type="PANTHER" id="PTHR47738:SF2">
    <property type="entry name" value="PTS SYSTEM FRUCTOSE-LIKE EIIA COMPONENT"/>
    <property type="match status" value="1"/>
</dbReference>
<dbReference type="SUPFAM" id="SSF55804">
    <property type="entry name" value="Phoshotransferase/anion transport protein"/>
    <property type="match status" value="1"/>
</dbReference>
<accession>A0A6I8M824</accession>
<dbReference type="InterPro" id="IPR002178">
    <property type="entry name" value="PTS_EIIA_type-2_dom"/>
</dbReference>
<dbReference type="Proteomes" id="UP000419017">
    <property type="component" value="Unassembled WGS sequence"/>
</dbReference>
<protein>
    <submittedName>
        <fullName evidence="2">PTS transporter subunit IIA-like nitrogen-regulatory protein PtsN</fullName>
    </submittedName>
</protein>
<evidence type="ECO:0000313" key="3">
    <source>
        <dbReference type="Proteomes" id="UP000419017"/>
    </source>
</evidence>
<organism evidence="2 3">
    <name type="scientific">Oceanivirga miroungae</name>
    <dbReference type="NCBI Taxonomy" id="1130046"/>
    <lineage>
        <taxon>Bacteria</taxon>
        <taxon>Fusobacteriati</taxon>
        <taxon>Fusobacteriota</taxon>
        <taxon>Fusobacteriia</taxon>
        <taxon>Fusobacteriales</taxon>
        <taxon>Leptotrichiaceae</taxon>
        <taxon>Oceanivirga</taxon>
    </lineage>
</organism>
<proteinExistence type="predicted"/>
<dbReference type="CDD" id="cd00211">
    <property type="entry name" value="PTS_IIA_fru"/>
    <property type="match status" value="1"/>
</dbReference>
<dbReference type="InterPro" id="IPR051541">
    <property type="entry name" value="PTS_SugarTrans_NitroReg"/>
</dbReference>